<sequence length="132" mass="14011">MEGEHKTATPDEVEVTTNGVDTGKVITAQPIPEDPSEHEPEVEKKRSNMVGRGEYVHTTKVTSTSTHRWDDRCASCNCGTGGDAQCCEILFACLLCHCIFGGGQGDGCGDCLSACECHDCGGDCGNCDCDFN</sequence>
<organism evidence="2 3">
    <name type="scientific">Strongylocentrotus purpuratus</name>
    <name type="common">Purple sea urchin</name>
    <dbReference type="NCBI Taxonomy" id="7668"/>
    <lineage>
        <taxon>Eukaryota</taxon>
        <taxon>Metazoa</taxon>
        <taxon>Echinodermata</taxon>
        <taxon>Eleutherozoa</taxon>
        <taxon>Echinozoa</taxon>
        <taxon>Echinoidea</taxon>
        <taxon>Euechinoidea</taxon>
        <taxon>Echinacea</taxon>
        <taxon>Camarodonta</taxon>
        <taxon>Echinidea</taxon>
        <taxon>Strongylocentrotidae</taxon>
        <taxon>Strongylocentrotus</taxon>
    </lineage>
</organism>
<accession>A0A7M7PAN0</accession>
<keyword evidence="3" id="KW-1185">Reference proteome</keyword>
<dbReference type="RefSeq" id="XP_030848567.1">
    <property type="nucleotide sequence ID" value="XM_030992707.1"/>
</dbReference>
<protein>
    <submittedName>
        <fullName evidence="2">Uncharacterized protein</fullName>
    </submittedName>
</protein>
<dbReference type="AlphaFoldDB" id="A0A7M7PAN0"/>
<evidence type="ECO:0000313" key="2">
    <source>
        <dbReference type="EnsemblMetazoa" id="XP_030848567"/>
    </source>
</evidence>
<evidence type="ECO:0000256" key="1">
    <source>
        <dbReference type="SAM" id="MobiDB-lite"/>
    </source>
</evidence>
<dbReference type="OMA" id="LSACECH"/>
<evidence type="ECO:0000313" key="3">
    <source>
        <dbReference type="Proteomes" id="UP000007110"/>
    </source>
</evidence>
<feature type="compositionally biased region" description="Basic and acidic residues" evidence="1">
    <location>
        <begin position="35"/>
        <end position="46"/>
    </location>
</feature>
<dbReference type="EnsemblMetazoa" id="XM_030992707">
    <property type="protein sequence ID" value="XP_030848567"/>
    <property type="gene ID" value="LOC105447170"/>
</dbReference>
<dbReference type="Proteomes" id="UP000007110">
    <property type="component" value="Unassembled WGS sequence"/>
</dbReference>
<feature type="region of interest" description="Disordered" evidence="1">
    <location>
        <begin position="1"/>
        <end position="47"/>
    </location>
</feature>
<dbReference type="InParanoid" id="A0A7M7PAN0"/>
<dbReference type="OrthoDB" id="10198838at2759"/>
<reference evidence="2" key="2">
    <citation type="submission" date="2021-01" db="UniProtKB">
        <authorList>
            <consortium name="EnsemblMetazoa"/>
        </authorList>
    </citation>
    <scope>IDENTIFICATION</scope>
</reference>
<dbReference type="GeneID" id="105447170"/>
<dbReference type="KEGG" id="spu:105447170"/>
<reference evidence="3" key="1">
    <citation type="submission" date="2015-02" db="EMBL/GenBank/DDBJ databases">
        <title>Genome sequencing for Strongylocentrotus purpuratus.</title>
        <authorList>
            <person name="Murali S."/>
            <person name="Liu Y."/>
            <person name="Vee V."/>
            <person name="English A."/>
            <person name="Wang M."/>
            <person name="Skinner E."/>
            <person name="Han Y."/>
            <person name="Muzny D.M."/>
            <person name="Worley K.C."/>
            <person name="Gibbs R.A."/>
        </authorList>
    </citation>
    <scope>NUCLEOTIDE SEQUENCE</scope>
</reference>
<proteinExistence type="predicted"/>
<name>A0A7M7PAN0_STRPU</name>